<evidence type="ECO:0000313" key="4">
    <source>
        <dbReference type="Proteomes" id="UP001213681"/>
    </source>
</evidence>
<dbReference type="PANTHER" id="PTHR37534:SF46">
    <property type="entry name" value="ZN(II)2CYS6 TRANSCRIPTION FACTOR (EUROFUNG)"/>
    <property type="match status" value="1"/>
</dbReference>
<name>A0AAD6G7G6_9EURO</name>
<dbReference type="PANTHER" id="PTHR37534">
    <property type="entry name" value="TRANSCRIPTIONAL ACTIVATOR PROTEIN UGA3"/>
    <property type="match status" value="1"/>
</dbReference>
<dbReference type="GeneID" id="81596345"/>
<dbReference type="RefSeq" id="XP_056770209.1">
    <property type="nucleotide sequence ID" value="XM_056906102.1"/>
</dbReference>
<gene>
    <name evidence="3" type="ORF">N7458_002719</name>
</gene>
<evidence type="ECO:0000256" key="2">
    <source>
        <dbReference type="ARBA" id="ARBA00023242"/>
    </source>
</evidence>
<protein>
    <recommendedName>
        <fullName evidence="5">Transcription factor domain-containing protein</fullName>
    </recommendedName>
</protein>
<dbReference type="Pfam" id="PF11951">
    <property type="entry name" value="Fungal_trans_2"/>
    <property type="match status" value="1"/>
</dbReference>
<proteinExistence type="predicted"/>
<dbReference type="AlphaFoldDB" id="A0AAD6G7G6"/>
<dbReference type="InterPro" id="IPR021858">
    <property type="entry name" value="Fun_TF"/>
</dbReference>
<keyword evidence="4" id="KW-1185">Reference proteome</keyword>
<reference evidence="3" key="1">
    <citation type="submission" date="2022-12" db="EMBL/GenBank/DDBJ databases">
        <authorList>
            <person name="Petersen C."/>
        </authorList>
    </citation>
    <scope>NUCLEOTIDE SEQUENCE</scope>
    <source>
        <strain evidence="3">IBT 16125</strain>
    </source>
</reference>
<organism evidence="3 4">
    <name type="scientific">Penicillium daleae</name>
    <dbReference type="NCBI Taxonomy" id="63821"/>
    <lineage>
        <taxon>Eukaryota</taxon>
        <taxon>Fungi</taxon>
        <taxon>Dikarya</taxon>
        <taxon>Ascomycota</taxon>
        <taxon>Pezizomycotina</taxon>
        <taxon>Eurotiomycetes</taxon>
        <taxon>Eurotiomycetidae</taxon>
        <taxon>Eurotiales</taxon>
        <taxon>Aspergillaceae</taxon>
        <taxon>Penicillium</taxon>
    </lineage>
</organism>
<accession>A0AAD6G7G6</accession>
<dbReference type="GO" id="GO:0005634">
    <property type="term" value="C:nucleus"/>
    <property type="evidence" value="ECO:0007669"/>
    <property type="project" value="UniProtKB-SubCell"/>
</dbReference>
<comment type="caution">
    <text evidence="3">The sequence shown here is derived from an EMBL/GenBank/DDBJ whole genome shotgun (WGS) entry which is preliminary data.</text>
</comment>
<sequence length="403" mass="45378">MACALGSLRLCQESSHPLTAHRRKLEAVEHYSAGLRLLSTAIRDLKQMSDLDFILATLWLMISLERTYGDGTGAGLSTHLQGAALLLQGRLRNLRNIVAENGPPFDAQGAEVMQSRSEEEPWHITCLSSQMLIWISLTDGGAALHGIEAALNDLLGETMSALAENEAMSRLRGFNILQKHAIMVYREVWGASYPQHELIEDLQCSQIFCLQAEAGQLRYMLSKLAPVDQNSDSSLGFDKETLAYAIEDVGLRYKDVLMAARLIELPKDGPQRTYVLNVRIIVPFYHAVVLCFYSLVNSSTALSTKQTASLREIMTLAFRTYSDQGDQAMRRIAWPLFVVALESDDMIHRAWVLERFEVLRKAGENLRRAHEALHTAFPQKNLHERRLRYSELLRHSGIDPFVI</sequence>
<keyword evidence="2" id="KW-0539">Nucleus</keyword>
<comment type="subcellular location">
    <subcellularLocation>
        <location evidence="1">Nucleus</location>
    </subcellularLocation>
</comment>
<evidence type="ECO:0000256" key="1">
    <source>
        <dbReference type="ARBA" id="ARBA00004123"/>
    </source>
</evidence>
<dbReference type="EMBL" id="JAPVEA010000002">
    <property type="protein sequence ID" value="KAJ5461167.1"/>
    <property type="molecule type" value="Genomic_DNA"/>
</dbReference>
<evidence type="ECO:0008006" key="5">
    <source>
        <dbReference type="Google" id="ProtNLM"/>
    </source>
</evidence>
<dbReference type="Proteomes" id="UP001213681">
    <property type="component" value="Unassembled WGS sequence"/>
</dbReference>
<evidence type="ECO:0000313" key="3">
    <source>
        <dbReference type="EMBL" id="KAJ5461167.1"/>
    </source>
</evidence>
<reference evidence="3" key="2">
    <citation type="journal article" date="2023" name="IMA Fungus">
        <title>Comparative genomic study of the Penicillium genus elucidates a diverse pangenome and 15 lateral gene transfer events.</title>
        <authorList>
            <person name="Petersen C."/>
            <person name="Sorensen T."/>
            <person name="Nielsen M.R."/>
            <person name="Sondergaard T.E."/>
            <person name="Sorensen J.L."/>
            <person name="Fitzpatrick D.A."/>
            <person name="Frisvad J.C."/>
            <person name="Nielsen K.L."/>
        </authorList>
    </citation>
    <scope>NUCLEOTIDE SEQUENCE</scope>
    <source>
        <strain evidence="3">IBT 16125</strain>
    </source>
</reference>